<dbReference type="Proteomes" id="UP000823882">
    <property type="component" value="Unassembled WGS sequence"/>
</dbReference>
<dbReference type="GO" id="GO:0046872">
    <property type="term" value="F:metal ion binding"/>
    <property type="evidence" value="ECO:0007669"/>
    <property type="project" value="UniProtKB-KW"/>
</dbReference>
<dbReference type="GO" id="GO:0016787">
    <property type="term" value="F:hydrolase activity"/>
    <property type="evidence" value="ECO:0007669"/>
    <property type="project" value="UniProtKB-KW"/>
</dbReference>
<name>A0A9D2NZN2_9FIRM</name>
<organism evidence="6 7">
    <name type="scientific">Candidatus Intestinimonas pullistercoris</name>
    <dbReference type="NCBI Taxonomy" id="2838623"/>
    <lineage>
        <taxon>Bacteria</taxon>
        <taxon>Bacillati</taxon>
        <taxon>Bacillota</taxon>
        <taxon>Clostridia</taxon>
        <taxon>Eubacteriales</taxon>
        <taxon>Intestinimonas</taxon>
    </lineage>
</organism>
<dbReference type="SMART" id="SM00849">
    <property type="entry name" value="Lactamase_B"/>
    <property type="match status" value="1"/>
</dbReference>
<dbReference type="InterPro" id="IPR001279">
    <property type="entry name" value="Metallo-B-lactamas"/>
</dbReference>
<dbReference type="InterPro" id="IPR036866">
    <property type="entry name" value="RibonucZ/Hydroxyglut_hydro"/>
</dbReference>
<keyword evidence="4" id="KW-0862">Zinc</keyword>
<evidence type="ECO:0000256" key="4">
    <source>
        <dbReference type="ARBA" id="ARBA00022833"/>
    </source>
</evidence>
<proteinExistence type="predicted"/>
<comment type="caution">
    <text evidence="6">The sequence shown here is derived from an EMBL/GenBank/DDBJ whole genome shotgun (WGS) entry which is preliminary data.</text>
</comment>
<evidence type="ECO:0000313" key="6">
    <source>
        <dbReference type="EMBL" id="HJC40541.1"/>
    </source>
</evidence>
<evidence type="ECO:0000259" key="5">
    <source>
        <dbReference type="SMART" id="SM00849"/>
    </source>
</evidence>
<keyword evidence="2" id="KW-0479">Metal-binding</keyword>
<evidence type="ECO:0000256" key="1">
    <source>
        <dbReference type="ARBA" id="ARBA00001947"/>
    </source>
</evidence>
<dbReference type="Gene3D" id="3.60.15.10">
    <property type="entry name" value="Ribonuclease Z/Hydroxyacylglutathione hydrolase-like"/>
    <property type="match status" value="1"/>
</dbReference>
<dbReference type="CDD" id="cd06262">
    <property type="entry name" value="metallo-hydrolase-like_MBL-fold"/>
    <property type="match status" value="1"/>
</dbReference>
<dbReference type="Pfam" id="PF00753">
    <property type="entry name" value="Lactamase_B"/>
    <property type="match status" value="1"/>
</dbReference>
<feature type="domain" description="Metallo-beta-lactamase" evidence="5">
    <location>
        <begin position="12"/>
        <end position="181"/>
    </location>
</feature>
<evidence type="ECO:0000256" key="2">
    <source>
        <dbReference type="ARBA" id="ARBA00022723"/>
    </source>
</evidence>
<accession>A0A9D2NZN2</accession>
<gene>
    <name evidence="6" type="ORF">H9701_03180</name>
</gene>
<sequence length="191" mass="20081">MTIKTMRLGPIGTNCYLLEDEGTRTAAVIDPGDEADRVLAVLKEDGMTLSAILLTHGHYDHTGGVGGLEAACPGTPIYIHRGDVEGVNPSMFPTLPKAQVRFYDEGDQVSVGGVTLEVLHTPGHSKGSVVLKTDGVLFTGDTLFQGSCGRTDLPGGSYAEIMASLARLAALPGDYRVCPGHEGLSTLEAER</sequence>
<dbReference type="SUPFAM" id="SSF56281">
    <property type="entry name" value="Metallo-hydrolase/oxidoreductase"/>
    <property type="match status" value="1"/>
</dbReference>
<evidence type="ECO:0000313" key="7">
    <source>
        <dbReference type="Proteomes" id="UP000823882"/>
    </source>
</evidence>
<dbReference type="AlphaFoldDB" id="A0A9D2NZN2"/>
<feature type="non-terminal residue" evidence="6">
    <location>
        <position position="191"/>
    </location>
</feature>
<dbReference type="EMBL" id="DWWJ01000063">
    <property type="protein sequence ID" value="HJC40541.1"/>
    <property type="molecule type" value="Genomic_DNA"/>
</dbReference>
<protein>
    <submittedName>
        <fullName evidence="6">MBL fold metallo-hydrolase</fullName>
    </submittedName>
</protein>
<evidence type="ECO:0000256" key="3">
    <source>
        <dbReference type="ARBA" id="ARBA00022801"/>
    </source>
</evidence>
<reference evidence="6" key="1">
    <citation type="journal article" date="2021" name="PeerJ">
        <title>Extensive microbial diversity within the chicken gut microbiome revealed by metagenomics and culture.</title>
        <authorList>
            <person name="Gilroy R."/>
            <person name="Ravi A."/>
            <person name="Getino M."/>
            <person name="Pursley I."/>
            <person name="Horton D.L."/>
            <person name="Alikhan N.F."/>
            <person name="Baker D."/>
            <person name="Gharbi K."/>
            <person name="Hall N."/>
            <person name="Watson M."/>
            <person name="Adriaenssens E.M."/>
            <person name="Foster-Nyarko E."/>
            <person name="Jarju S."/>
            <person name="Secka A."/>
            <person name="Antonio M."/>
            <person name="Oren A."/>
            <person name="Chaudhuri R.R."/>
            <person name="La Ragione R."/>
            <person name="Hildebrand F."/>
            <person name="Pallen M.J."/>
        </authorList>
    </citation>
    <scope>NUCLEOTIDE SEQUENCE</scope>
    <source>
        <strain evidence="6">CHK186-1790</strain>
    </source>
</reference>
<dbReference type="InterPro" id="IPR051453">
    <property type="entry name" value="MBL_Glyoxalase_II"/>
</dbReference>
<reference evidence="6" key="2">
    <citation type="submission" date="2021-04" db="EMBL/GenBank/DDBJ databases">
        <authorList>
            <person name="Gilroy R."/>
        </authorList>
    </citation>
    <scope>NUCLEOTIDE SEQUENCE</scope>
    <source>
        <strain evidence="6">CHK186-1790</strain>
    </source>
</reference>
<keyword evidence="3" id="KW-0378">Hydrolase</keyword>
<comment type="cofactor">
    <cofactor evidence="1">
        <name>Zn(2+)</name>
        <dbReference type="ChEBI" id="CHEBI:29105"/>
    </cofactor>
</comment>
<dbReference type="PANTHER" id="PTHR46233">
    <property type="entry name" value="HYDROXYACYLGLUTATHIONE HYDROLASE GLOC"/>
    <property type="match status" value="1"/>
</dbReference>
<dbReference type="PANTHER" id="PTHR46233:SF3">
    <property type="entry name" value="HYDROXYACYLGLUTATHIONE HYDROLASE GLOC"/>
    <property type="match status" value="1"/>
</dbReference>